<gene>
    <name evidence="5 6" type="primary">LOC100489862</name>
</gene>
<dbReference type="GeneID" id="100489862"/>
<accession>A0A8J0QWG3</accession>
<dbReference type="SUPFAM" id="SSF54695">
    <property type="entry name" value="POZ domain"/>
    <property type="match status" value="1"/>
</dbReference>
<dbReference type="SMART" id="SM00612">
    <property type="entry name" value="Kelch"/>
    <property type="match status" value="5"/>
</dbReference>
<dbReference type="Gene3D" id="2.120.10.80">
    <property type="entry name" value="Kelch-type beta propeller"/>
    <property type="match status" value="1"/>
</dbReference>
<dbReference type="PANTHER" id="PTHR45632">
    <property type="entry name" value="LD33804P"/>
    <property type="match status" value="1"/>
</dbReference>
<dbReference type="PIRSF" id="PIRSF037037">
    <property type="entry name" value="Kelch-like_protein_gigaxonin"/>
    <property type="match status" value="1"/>
</dbReference>
<dbReference type="InterPro" id="IPR011333">
    <property type="entry name" value="SKP1/BTB/POZ_sf"/>
</dbReference>
<protein>
    <submittedName>
        <fullName evidence="5">Kelch-like protein 23</fullName>
    </submittedName>
</protein>
<dbReference type="InterPro" id="IPR006652">
    <property type="entry name" value="Kelch_1"/>
</dbReference>
<name>A0A8J0QWG3_XENTR</name>
<dbReference type="Pfam" id="PF01344">
    <property type="entry name" value="Kelch_1"/>
    <property type="match status" value="1"/>
</dbReference>
<dbReference type="OMA" id="WVRIYEC"/>
<dbReference type="SUPFAM" id="SSF117281">
    <property type="entry name" value="Kelch motif"/>
    <property type="match status" value="1"/>
</dbReference>
<dbReference type="InterPro" id="IPR015915">
    <property type="entry name" value="Kelch-typ_b-propeller"/>
</dbReference>
<evidence type="ECO:0000256" key="2">
    <source>
        <dbReference type="ARBA" id="ARBA00022737"/>
    </source>
</evidence>
<dbReference type="Xenbase" id="XB-GENE-29079927">
    <property type="gene designation" value="LOC100489862"/>
</dbReference>
<keyword evidence="2" id="KW-0677">Repeat</keyword>
<dbReference type="GO" id="GO:0031463">
    <property type="term" value="C:Cul3-RING ubiquitin ligase complex"/>
    <property type="evidence" value="ECO:0000318"/>
    <property type="project" value="GO_Central"/>
</dbReference>
<dbReference type="RefSeq" id="XP_002940087.2">
    <property type="nucleotide sequence ID" value="XM_002940041.5"/>
</dbReference>
<dbReference type="Pfam" id="PF07707">
    <property type="entry name" value="BACK"/>
    <property type="match status" value="1"/>
</dbReference>
<dbReference type="FunFam" id="1.25.40.420:FF:000001">
    <property type="entry name" value="Kelch-like family member 12"/>
    <property type="match status" value="1"/>
</dbReference>
<dbReference type="OrthoDB" id="10027872at2759"/>
<sequence>MDPLNDTVLEVGNQLFNVNRSVLASQSRFFYVLFYGGFKESTHRKIHLEGVNEWCFQALLDFIANGTIEMNRMNVTALLETADFLDLQKAKIRCAGFLANELRVSNCLGMMTYSQQYNCPELYSSALNVALTHFSELYINAEEFTQLDKETLFKLLQKSDLYVPAEDNIFEAVMKWVMEDSVREKDFEDLIAQVRLPFLSLTFLDIVVKRSQRGGHQDTYTRLLQTLNAKPPKTWTTIDETVATSRNYDTLYVIGGKHEKDQQELFMYLPKTSTWRACTPLQRKNLTQYAVATVGNLVIVTGGYFRGDFVWYSIDWVLIYDSSQNSWTEGPPMKMSRNCHCAVAVGLHLYALGGSTDEGVTADVEMLDLAVLKWESRSPLLRPVERAAAASSGTEIYVICGRDENGDVYSGVQRLNTETNEWDVISYSPLPRYDLCASILNGILYTVGGQTLRFDLATKEWLVLNEEYLNRKFFMGCSTVNGRMFLLGQRRASVTHDIPSFVLFDPYMDICQVEDNKIPCPLPIRGCVTIRRYDVWS</sequence>
<dbReference type="GO" id="GO:0043161">
    <property type="term" value="P:proteasome-mediated ubiquitin-dependent protein catabolic process"/>
    <property type="evidence" value="ECO:0000318"/>
    <property type="project" value="GO_Central"/>
</dbReference>
<dbReference type="InterPro" id="IPR011705">
    <property type="entry name" value="BACK"/>
</dbReference>
<dbReference type="PANTHER" id="PTHR45632:SF3">
    <property type="entry name" value="KELCH-LIKE PROTEIN 32"/>
    <property type="match status" value="1"/>
</dbReference>
<organism evidence="4 5">
    <name type="scientific">Xenopus tropicalis</name>
    <name type="common">Western clawed frog</name>
    <name type="synonym">Silurana tropicalis</name>
    <dbReference type="NCBI Taxonomy" id="8364"/>
    <lineage>
        <taxon>Eukaryota</taxon>
        <taxon>Metazoa</taxon>
        <taxon>Chordata</taxon>
        <taxon>Craniata</taxon>
        <taxon>Vertebrata</taxon>
        <taxon>Euteleostomi</taxon>
        <taxon>Amphibia</taxon>
        <taxon>Batrachia</taxon>
        <taxon>Anura</taxon>
        <taxon>Pipoidea</taxon>
        <taxon>Pipidae</taxon>
        <taxon>Xenopodinae</taxon>
        <taxon>Xenopus</taxon>
        <taxon>Silurana</taxon>
    </lineage>
</organism>
<evidence type="ECO:0000256" key="1">
    <source>
        <dbReference type="ARBA" id="ARBA00022441"/>
    </source>
</evidence>
<dbReference type="GO" id="GO:0005737">
    <property type="term" value="C:cytoplasm"/>
    <property type="evidence" value="ECO:0000318"/>
    <property type="project" value="GO_Central"/>
</dbReference>
<evidence type="ECO:0000259" key="3">
    <source>
        <dbReference type="PROSITE" id="PS50097"/>
    </source>
</evidence>
<dbReference type="AGR" id="Xenbase:XB-GENE-29079927"/>
<dbReference type="PROSITE" id="PS50097">
    <property type="entry name" value="BTB"/>
    <property type="match status" value="1"/>
</dbReference>
<dbReference type="KEGG" id="xtr:100489862"/>
<dbReference type="Proteomes" id="UP000008143">
    <property type="component" value="Chromosome 1"/>
</dbReference>
<keyword evidence="1" id="KW-0880">Kelch repeat</keyword>
<dbReference type="AlphaFoldDB" id="A0A8J0QWG3"/>
<dbReference type="Pfam" id="PF00651">
    <property type="entry name" value="BTB"/>
    <property type="match status" value="1"/>
</dbReference>
<dbReference type="SMART" id="SM00225">
    <property type="entry name" value="BTB"/>
    <property type="match status" value="1"/>
</dbReference>
<proteinExistence type="predicted"/>
<dbReference type="InterPro" id="IPR000210">
    <property type="entry name" value="BTB/POZ_dom"/>
</dbReference>
<dbReference type="SMART" id="SM00875">
    <property type="entry name" value="BACK"/>
    <property type="match status" value="1"/>
</dbReference>
<evidence type="ECO:0000313" key="4">
    <source>
        <dbReference type="Proteomes" id="UP000008143"/>
    </source>
</evidence>
<evidence type="ECO:0000313" key="6">
    <source>
        <dbReference type="Xenbase" id="XB-GENE-29079927"/>
    </source>
</evidence>
<dbReference type="Pfam" id="PF24681">
    <property type="entry name" value="Kelch_KLHDC2_KLHL20_DRC7"/>
    <property type="match status" value="1"/>
</dbReference>
<evidence type="ECO:0000313" key="5">
    <source>
        <dbReference type="RefSeq" id="XP_002940087.2"/>
    </source>
</evidence>
<dbReference type="Gene3D" id="1.25.40.420">
    <property type="match status" value="1"/>
</dbReference>
<keyword evidence="4" id="KW-1185">Reference proteome</keyword>
<dbReference type="Gene3D" id="3.30.710.10">
    <property type="entry name" value="Potassium Channel Kv1.1, Chain A"/>
    <property type="match status" value="1"/>
</dbReference>
<feature type="domain" description="BTB" evidence="3">
    <location>
        <begin position="5"/>
        <end position="72"/>
    </location>
</feature>
<dbReference type="InterPro" id="IPR017096">
    <property type="entry name" value="BTB-kelch_protein"/>
</dbReference>
<reference evidence="5" key="1">
    <citation type="submission" date="2025-08" db="UniProtKB">
        <authorList>
            <consortium name="RefSeq"/>
        </authorList>
    </citation>
    <scope>IDENTIFICATION</scope>
    <source>
        <strain evidence="5">Nigerian</strain>
        <tissue evidence="5">Liver and blood</tissue>
    </source>
</reference>
<dbReference type="GO" id="GO:1990756">
    <property type="term" value="F:ubiquitin-like ligase-substrate adaptor activity"/>
    <property type="evidence" value="ECO:0000318"/>
    <property type="project" value="GO_Central"/>
</dbReference>